<reference evidence="2" key="1">
    <citation type="submission" date="2017-09" db="EMBL/GenBank/DDBJ databases">
        <title>Depth-based differentiation of microbial function through sediment-hosted aquifers and enrichment of novel symbionts in the deep terrestrial subsurface.</title>
        <authorList>
            <person name="Probst A.J."/>
            <person name="Ladd B."/>
            <person name="Jarett J.K."/>
            <person name="Geller-Mcgrath D.E."/>
            <person name="Sieber C.M.K."/>
            <person name="Emerson J.B."/>
            <person name="Anantharaman K."/>
            <person name="Thomas B.C."/>
            <person name="Malmstrom R."/>
            <person name="Stieglmeier M."/>
            <person name="Klingl A."/>
            <person name="Woyke T."/>
            <person name="Ryan C.M."/>
            <person name="Banfield J.F."/>
        </authorList>
    </citation>
    <scope>NUCLEOTIDE SEQUENCE [LARGE SCALE GENOMIC DNA]</scope>
</reference>
<evidence type="ECO:0000313" key="2">
    <source>
        <dbReference type="Proteomes" id="UP000230970"/>
    </source>
</evidence>
<organism evidence="1 2">
    <name type="scientific">candidate division WWE3 bacterium CG_4_10_14_0_2_um_filter_42_8</name>
    <dbReference type="NCBI Taxonomy" id="1975074"/>
    <lineage>
        <taxon>Bacteria</taxon>
        <taxon>Katanobacteria</taxon>
    </lineage>
</organism>
<accession>A0A2M7TDA0</accession>
<gene>
    <name evidence="1" type="ORF">COY34_00940</name>
</gene>
<evidence type="ECO:0000313" key="1">
    <source>
        <dbReference type="EMBL" id="PIZ43406.1"/>
    </source>
</evidence>
<dbReference type="EMBL" id="PFNJ01000025">
    <property type="protein sequence ID" value="PIZ43406.1"/>
    <property type="molecule type" value="Genomic_DNA"/>
</dbReference>
<dbReference type="Proteomes" id="UP000230970">
    <property type="component" value="Unassembled WGS sequence"/>
</dbReference>
<name>A0A2M7TDA0_UNCKA</name>
<sequence>MAHAHILSKRQFWEYDGRNDNIKRRVNSFDPRYFCLILDHSSKRSLWAEFDYEWIFKFII</sequence>
<comment type="caution">
    <text evidence="1">The sequence shown here is derived from an EMBL/GenBank/DDBJ whole genome shotgun (WGS) entry which is preliminary data.</text>
</comment>
<protein>
    <submittedName>
        <fullName evidence="1">Uncharacterized protein</fullName>
    </submittedName>
</protein>
<dbReference type="AlphaFoldDB" id="A0A2M7TDA0"/>
<proteinExistence type="predicted"/>